<dbReference type="EMBL" id="JAHWLI010000027">
    <property type="protein sequence ID" value="MBW3116859.1"/>
    <property type="molecule type" value="Genomic_DNA"/>
</dbReference>
<name>A0AAE2ZEB0_PRORE</name>
<dbReference type="AlphaFoldDB" id="A0AAE2ZEB0"/>
<accession>A0AAE2ZEB0</accession>
<dbReference type="Proteomes" id="UP001155882">
    <property type="component" value="Unassembled WGS sequence"/>
</dbReference>
<sequence length="33" mass="4015">MLRISFLGRHLFNKWEKISKLLNKIKVFLLLTN</sequence>
<evidence type="ECO:0000313" key="1">
    <source>
        <dbReference type="EMBL" id="MBW3116859.1"/>
    </source>
</evidence>
<reference evidence="1" key="1">
    <citation type="submission" date="2021-07" db="EMBL/GenBank/DDBJ databases">
        <authorList>
            <person name="Stanton E."/>
        </authorList>
    </citation>
    <scope>NUCLEOTIDE SEQUENCE</scope>
    <source>
        <strain evidence="1">2021EL-01139</strain>
    </source>
</reference>
<evidence type="ECO:0000313" key="2">
    <source>
        <dbReference type="Proteomes" id="UP001155882"/>
    </source>
</evidence>
<protein>
    <submittedName>
        <fullName evidence="1">DUF1882 domain-containing protein</fullName>
    </submittedName>
</protein>
<gene>
    <name evidence="1" type="ORF">KYI77_10375</name>
</gene>
<comment type="caution">
    <text evidence="1">The sequence shown here is derived from an EMBL/GenBank/DDBJ whole genome shotgun (WGS) entry which is preliminary data.</text>
</comment>
<proteinExistence type="predicted"/>
<organism evidence="1 2">
    <name type="scientific">Providencia rettgeri</name>
    <dbReference type="NCBI Taxonomy" id="587"/>
    <lineage>
        <taxon>Bacteria</taxon>
        <taxon>Pseudomonadati</taxon>
        <taxon>Pseudomonadota</taxon>
        <taxon>Gammaproteobacteria</taxon>
        <taxon>Enterobacterales</taxon>
        <taxon>Morganellaceae</taxon>
        <taxon>Providencia</taxon>
    </lineage>
</organism>